<dbReference type="Pfam" id="PF08443">
    <property type="entry name" value="RimK"/>
    <property type="match status" value="1"/>
</dbReference>
<dbReference type="SUPFAM" id="SSF56059">
    <property type="entry name" value="Glutathione synthetase ATP-binding domain-like"/>
    <property type="match status" value="1"/>
</dbReference>
<dbReference type="PROSITE" id="PS50975">
    <property type="entry name" value="ATP_GRASP"/>
    <property type="match status" value="1"/>
</dbReference>
<evidence type="ECO:0000256" key="1">
    <source>
        <dbReference type="ARBA" id="ARBA00022723"/>
    </source>
</evidence>
<reference evidence="5" key="1">
    <citation type="submission" date="2020-03" db="EMBL/GenBank/DDBJ databases">
        <title>The deep terrestrial virosphere.</title>
        <authorList>
            <person name="Holmfeldt K."/>
            <person name="Nilsson E."/>
            <person name="Simone D."/>
            <person name="Lopez-Fernandez M."/>
            <person name="Wu X."/>
            <person name="de Brujin I."/>
            <person name="Lundin D."/>
            <person name="Andersson A."/>
            <person name="Bertilsson S."/>
            <person name="Dopson M."/>
        </authorList>
    </citation>
    <scope>NUCLEOTIDE SEQUENCE</scope>
    <source>
        <strain evidence="5">MM415B00852</strain>
    </source>
</reference>
<evidence type="ECO:0000313" key="5">
    <source>
        <dbReference type="EMBL" id="QJA61914.1"/>
    </source>
</evidence>
<organism evidence="5">
    <name type="scientific">viral metagenome</name>
    <dbReference type="NCBI Taxonomy" id="1070528"/>
    <lineage>
        <taxon>unclassified sequences</taxon>
        <taxon>metagenomes</taxon>
        <taxon>organismal metagenomes</taxon>
    </lineage>
</organism>
<dbReference type="Gene3D" id="3.40.50.20">
    <property type="match status" value="1"/>
</dbReference>
<keyword evidence="3" id="KW-0067">ATP-binding</keyword>
<dbReference type="SUPFAM" id="SSF50630">
    <property type="entry name" value="Acid proteases"/>
    <property type="match status" value="1"/>
</dbReference>
<dbReference type="GO" id="GO:0005524">
    <property type="term" value="F:ATP binding"/>
    <property type="evidence" value="ECO:0007669"/>
    <property type="project" value="UniProtKB-KW"/>
</dbReference>
<dbReference type="PANTHER" id="PTHR21621:SF0">
    <property type="entry name" value="BETA-CITRYLGLUTAMATE SYNTHASE B-RELATED"/>
    <property type="match status" value="1"/>
</dbReference>
<dbReference type="InterPro" id="IPR011761">
    <property type="entry name" value="ATP-grasp"/>
</dbReference>
<dbReference type="AlphaFoldDB" id="A0A6M3IX69"/>
<dbReference type="EMBL" id="MT141457">
    <property type="protein sequence ID" value="QJA61914.1"/>
    <property type="molecule type" value="Genomic_DNA"/>
</dbReference>
<sequence length="481" mass="54947">MRLDSFIEERESISDTYKRLKYVKNLDEQKKDDNVNIIVLTNRQDENADNKLFRTAKKVKEICDSKKINCYILFTENAHIIRHDDGHRTVHNIGDDKGFEINSDNTVAIIRGSVSRQMSTLDLITQLEKAGIFCINSRNTIETCSDKYRTTLKLADSSIPSPKTSIIQDMDTLEYSFDVIGSKFPVILKTITGSKGVGVFYAESWKSLKSVLQAIWKINEDEELLLQQYIESPYDLRVHVLGGEVIASMKRHVLHNDFRSNFSLGSKVEKVKLSKEQIEIAIRSSKVVGSVWSGVDMMIDKKDNIYVIEINSSPGTEGIEKATGKNVVSMIIDYAINKDNWIKTAFECGFKETVEIKGIGDRIAKFDTGNGSLCVLHTDEYNIDKDKKIVTWENGNKKFKHEYKNIKNVHVGGLRNYKEDRPVIELDVLFDGVIYKDVDFTLDNRKGRTEVLLNRRFMRKACVMVNPAKVFVLTTKPEEKQ</sequence>
<dbReference type="InterPro" id="IPR013815">
    <property type="entry name" value="ATP_grasp_subdomain_1"/>
</dbReference>
<dbReference type="Gene3D" id="3.30.1490.20">
    <property type="entry name" value="ATP-grasp fold, A domain"/>
    <property type="match status" value="1"/>
</dbReference>
<dbReference type="Gene3D" id="2.40.70.10">
    <property type="entry name" value="Acid Proteases"/>
    <property type="match status" value="1"/>
</dbReference>
<dbReference type="GO" id="GO:0009432">
    <property type="term" value="P:SOS response"/>
    <property type="evidence" value="ECO:0007669"/>
    <property type="project" value="TreeGrafter"/>
</dbReference>
<dbReference type="InterPro" id="IPR013651">
    <property type="entry name" value="ATP-grasp_RimK-type"/>
</dbReference>
<evidence type="ECO:0000256" key="2">
    <source>
        <dbReference type="ARBA" id="ARBA00022741"/>
    </source>
</evidence>
<dbReference type="GO" id="GO:0046872">
    <property type="term" value="F:metal ion binding"/>
    <property type="evidence" value="ECO:0007669"/>
    <property type="project" value="UniProtKB-KW"/>
</dbReference>
<dbReference type="PANTHER" id="PTHR21621">
    <property type="entry name" value="RIBOSOMAL PROTEIN S6 MODIFICATION PROTEIN"/>
    <property type="match status" value="1"/>
</dbReference>
<proteinExistence type="predicted"/>
<keyword evidence="2" id="KW-0547">Nucleotide-binding</keyword>
<dbReference type="GO" id="GO:0005737">
    <property type="term" value="C:cytoplasm"/>
    <property type="evidence" value="ECO:0007669"/>
    <property type="project" value="TreeGrafter"/>
</dbReference>
<dbReference type="InterPro" id="IPR021109">
    <property type="entry name" value="Peptidase_aspartic_dom_sf"/>
</dbReference>
<evidence type="ECO:0000256" key="3">
    <source>
        <dbReference type="ARBA" id="ARBA00022840"/>
    </source>
</evidence>
<name>A0A6M3IX69_9ZZZZ</name>
<dbReference type="Gene3D" id="3.30.470.20">
    <property type="entry name" value="ATP-grasp fold, B domain"/>
    <property type="match status" value="1"/>
</dbReference>
<keyword evidence="1" id="KW-0479">Metal-binding</keyword>
<dbReference type="InterPro" id="IPR004666">
    <property type="entry name" value="Rp_bS6_RimK/Lys_biosynth_LsyX"/>
</dbReference>
<protein>
    <recommendedName>
        <fullName evidence="4">ATP-grasp domain-containing protein</fullName>
    </recommendedName>
</protein>
<dbReference type="NCBIfam" id="TIGR00768">
    <property type="entry name" value="rimK_fam"/>
    <property type="match status" value="1"/>
</dbReference>
<feature type="domain" description="ATP-grasp" evidence="4">
    <location>
        <begin position="151"/>
        <end position="336"/>
    </location>
</feature>
<accession>A0A6M3IX69</accession>
<evidence type="ECO:0000259" key="4">
    <source>
        <dbReference type="PROSITE" id="PS50975"/>
    </source>
</evidence>
<gene>
    <name evidence="5" type="ORF">MM415B00852_0007</name>
</gene>
<dbReference type="GO" id="GO:0018169">
    <property type="term" value="F:ribosomal S6-glutamic acid ligase activity"/>
    <property type="evidence" value="ECO:0007669"/>
    <property type="project" value="TreeGrafter"/>
</dbReference>